<evidence type="ECO:0000313" key="2">
    <source>
        <dbReference type="Proteomes" id="UP000821845"/>
    </source>
</evidence>
<sequence>MVATLTPENASCALKTAALVTLLTVGWVEVSRKRTRICGRVRGATLLDLAQLVLCCAASFVYFAKFYLEWPQNSPAILADGTAPSFAVADCVAATTVVIVCLTSLHRFFTAQYTSAYLLFVLALVFAAATADFCKLHERLNTGNQDAETTDVAAQGTLASAFSAGGFVPAAKERKNKE</sequence>
<keyword evidence="2" id="KW-1185">Reference proteome</keyword>
<protein>
    <submittedName>
        <fullName evidence="1">Uncharacterized protein</fullName>
    </submittedName>
</protein>
<evidence type="ECO:0000313" key="1">
    <source>
        <dbReference type="EMBL" id="KAH6921707.1"/>
    </source>
</evidence>
<dbReference type="Proteomes" id="UP000821845">
    <property type="component" value="Chromosome 9"/>
</dbReference>
<gene>
    <name evidence="1" type="ORF">HPB50_004176</name>
</gene>
<proteinExistence type="predicted"/>
<name>A0ACB7RGR5_HYAAI</name>
<organism evidence="1 2">
    <name type="scientific">Hyalomma asiaticum</name>
    <name type="common">Tick</name>
    <dbReference type="NCBI Taxonomy" id="266040"/>
    <lineage>
        <taxon>Eukaryota</taxon>
        <taxon>Metazoa</taxon>
        <taxon>Ecdysozoa</taxon>
        <taxon>Arthropoda</taxon>
        <taxon>Chelicerata</taxon>
        <taxon>Arachnida</taxon>
        <taxon>Acari</taxon>
        <taxon>Parasitiformes</taxon>
        <taxon>Ixodida</taxon>
        <taxon>Ixodoidea</taxon>
        <taxon>Ixodidae</taxon>
        <taxon>Hyalomminae</taxon>
        <taxon>Hyalomma</taxon>
    </lineage>
</organism>
<comment type="caution">
    <text evidence="1">The sequence shown here is derived from an EMBL/GenBank/DDBJ whole genome shotgun (WGS) entry which is preliminary data.</text>
</comment>
<reference evidence="1" key="1">
    <citation type="submission" date="2020-05" db="EMBL/GenBank/DDBJ databases">
        <title>Large-scale comparative analyses of tick genomes elucidate their genetic diversity and vector capacities.</title>
        <authorList>
            <person name="Jia N."/>
            <person name="Wang J."/>
            <person name="Shi W."/>
            <person name="Du L."/>
            <person name="Sun Y."/>
            <person name="Zhan W."/>
            <person name="Jiang J."/>
            <person name="Wang Q."/>
            <person name="Zhang B."/>
            <person name="Ji P."/>
            <person name="Sakyi L.B."/>
            <person name="Cui X."/>
            <person name="Yuan T."/>
            <person name="Jiang B."/>
            <person name="Yang W."/>
            <person name="Lam T.T.-Y."/>
            <person name="Chang Q."/>
            <person name="Ding S."/>
            <person name="Wang X."/>
            <person name="Zhu J."/>
            <person name="Ruan X."/>
            <person name="Zhao L."/>
            <person name="Wei J."/>
            <person name="Que T."/>
            <person name="Du C."/>
            <person name="Cheng J."/>
            <person name="Dai P."/>
            <person name="Han X."/>
            <person name="Huang E."/>
            <person name="Gao Y."/>
            <person name="Liu J."/>
            <person name="Shao H."/>
            <person name="Ye R."/>
            <person name="Li L."/>
            <person name="Wei W."/>
            <person name="Wang X."/>
            <person name="Wang C."/>
            <person name="Yang T."/>
            <person name="Huo Q."/>
            <person name="Li W."/>
            <person name="Guo W."/>
            <person name="Chen H."/>
            <person name="Zhou L."/>
            <person name="Ni X."/>
            <person name="Tian J."/>
            <person name="Zhou Y."/>
            <person name="Sheng Y."/>
            <person name="Liu T."/>
            <person name="Pan Y."/>
            <person name="Xia L."/>
            <person name="Li J."/>
            <person name="Zhao F."/>
            <person name="Cao W."/>
        </authorList>
    </citation>
    <scope>NUCLEOTIDE SEQUENCE</scope>
    <source>
        <strain evidence="1">Hyas-2018</strain>
    </source>
</reference>
<dbReference type="EMBL" id="CM023489">
    <property type="protein sequence ID" value="KAH6921707.1"/>
    <property type="molecule type" value="Genomic_DNA"/>
</dbReference>
<accession>A0ACB7RGR5</accession>